<dbReference type="Proteomes" id="UP000243670">
    <property type="component" value="Nucleomorph 3"/>
</dbReference>
<organism evidence="1 2">
    <name type="scientific">Lotharella oceanica</name>
    <dbReference type="NCBI Taxonomy" id="641309"/>
    <lineage>
        <taxon>Eukaryota</taxon>
        <taxon>Sar</taxon>
        <taxon>Rhizaria</taxon>
        <taxon>Cercozoa</taxon>
        <taxon>Chlorarachniophyceae</taxon>
        <taxon>Lotharella</taxon>
    </lineage>
</organism>
<geneLocation type="nucleomorph" evidence="1"/>
<dbReference type="EMBL" id="CP006629">
    <property type="protein sequence ID" value="AIB10024.1"/>
    <property type="molecule type" value="Genomic_DNA"/>
</dbReference>
<evidence type="ECO:0000313" key="2">
    <source>
        <dbReference type="Proteomes" id="UP000243670"/>
    </source>
</evidence>
<name>A0A060DHM7_9EUKA</name>
<accession>A0A060DHM7</accession>
<dbReference type="AlphaFoldDB" id="A0A060DHM7"/>
<evidence type="ECO:0000313" key="1">
    <source>
        <dbReference type="EMBL" id="AIB10024.1"/>
    </source>
</evidence>
<gene>
    <name evidence="1" type="ORF">M951_chr3121</name>
</gene>
<reference evidence="1 2" key="1">
    <citation type="journal article" date="2014" name="BMC Genomics">
        <title>Nucleomorph and plastid genome sequences of the chlorarachniophyte Lotharella oceanica: convergent reductive evolution and frequent recombination in nucleomorph-bearing algae.</title>
        <authorList>
            <person name="Tanifuji G."/>
            <person name="Onodera N.T."/>
            <person name="Brown M.W."/>
            <person name="Curtis B.A."/>
            <person name="Roger A.J."/>
            <person name="Ka-Shu Wong G."/>
            <person name="Melkonian M."/>
            <person name="Archibald J.M."/>
        </authorList>
    </citation>
    <scope>NUCLEOTIDE SEQUENCE [LARGE SCALE GENOMIC DNA]</scope>
    <source>
        <strain evidence="1 2">CCMP622</strain>
    </source>
</reference>
<protein>
    <submittedName>
        <fullName evidence="1">Uncharacterized protein</fullName>
    </submittedName>
</protein>
<proteinExistence type="predicted"/>
<sequence length="768" mass="93911">MLLKLMNRMINNELIYPCIVLKKKYKIRFFLFLKIIFFYYIKNLKYTNSPCFFYLLLKQLFSKKYFKKNCFIFLYLLFNEYIHINFSLKYLYLLDTFSLNKLFLIEKNNNKDVSYHISRSNMYPDDLIKHKPIYQIIKDSIRYNFYFNLLILNNHMLTIHTYVTGSNDQIFLYIRKFIKEFFIFEFFNDLNFFPIFLSKTLNDSFNQKYASNKSNNIYYFYNNKIIKKILKLVLLIVVKLILLNTKNVFHINKLIPLWIKISSYMKLGIFDIFFTQTVAKSVLLPFQSNNQKLVSFIQSKLNDDIKMFIMKTFNIMEIKKYQLFLTTKKSFLNMKIFINYIKVQLVMFNNYVTDIEISIKIQLFFLMNIFFLNTQFCEHKNYHNFNNIGFLKYQNSNFFNTLYFIRFTLLDILLKLYCKIRTRIHFNAIFIINKKINTFYYLGSNKMLIPVRKYFNYWINRINIILNLKDTKKKFWVIWNTMQRHERLNLFLYDTFYIQQKSPSINIKIKKCHLYSKTIIALKIKRKKFWIFIKSKIISKKNTFSVFKNKYKNITMLSKYSLFVKTLHKLWFLFIKTHKLFENNYYKLKSNNINRLYCSEMKVLTTIIEISKYHFIKNNNIFTTTFDNIISKKYIIKNNTFKIIHYYISVKQIVLYKKKNIIFPIFLLKFENNFNNSAPFQKKHTYCFSTISNLLFLHGVSFFKYTTGFGTLKINLLLISLYRNLRLTKKMIYILPYQILKTLKNITFEKKYHIPRLYLNFLVLWDFF</sequence>
<keyword evidence="1" id="KW-0542">Nucleomorph</keyword>